<dbReference type="HOGENOM" id="CLU_3148196_0_0_3"/>
<dbReference type="KEGG" id="amr:AM1_3930"/>
<gene>
    <name evidence="1" type="ordered locus">AM1_3930</name>
</gene>
<proteinExistence type="predicted"/>
<keyword evidence="2" id="KW-1185">Reference proteome</keyword>
<protein>
    <submittedName>
        <fullName evidence="1">Uncharacterized protein</fullName>
    </submittedName>
</protein>
<sequence length="48" mass="5131">MLIFGERGAISNHNTQIMHSLFHGDILGLIAKYSSGIQTVGTVDSNDA</sequence>
<dbReference type="Proteomes" id="UP000000268">
    <property type="component" value="Chromosome"/>
</dbReference>
<dbReference type="AlphaFoldDB" id="B0C896"/>
<accession>B0C896</accession>
<organism evidence="1 2">
    <name type="scientific">Acaryochloris marina (strain MBIC 11017)</name>
    <dbReference type="NCBI Taxonomy" id="329726"/>
    <lineage>
        <taxon>Bacteria</taxon>
        <taxon>Bacillati</taxon>
        <taxon>Cyanobacteriota</taxon>
        <taxon>Cyanophyceae</taxon>
        <taxon>Acaryochloridales</taxon>
        <taxon>Acaryochloridaceae</taxon>
        <taxon>Acaryochloris</taxon>
    </lineage>
</organism>
<evidence type="ECO:0000313" key="1">
    <source>
        <dbReference type="EMBL" id="ABW28916.1"/>
    </source>
</evidence>
<dbReference type="EMBL" id="CP000828">
    <property type="protein sequence ID" value="ABW28916.1"/>
    <property type="molecule type" value="Genomic_DNA"/>
</dbReference>
<evidence type="ECO:0000313" key="2">
    <source>
        <dbReference type="Proteomes" id="UP000000268"/>
    </source>
</evidence>
<reference evidence="1 2" key="1">
    <citation type="journal article" date="2008" name="Proc. Natl. Acad. Sci. U.S.A.">
        <title>Niche adaptation and genome expansion in the chlorophyll d-producing cyanobacterium Acaryochloris marina.</title>
        <authorList>
            <person name="Swingley W.D."/>
            <person name="Chen M."/>
            <person name="Cheung P.C."/>
            <person name="Conrad A.L."/>
            <person name="Dejesa L.C."/>
            <person name="Hao J."/>
            <person name="Honchak B.M."/>
            <person name="Karbach L.E."/>
            <person name="Kurdoglu A."/>
            <person name="Lahiri S."/>
            <person name="Mastrian S.D."/>
            <person name="Miyashita H."/>
            <person name="Page L."/>
            <person name="Ramakrishna P."/>
            <person name="Satoh S."/>
            <person name="Sattley W.M."/>
            <person name="Shimada Y."/>
            <person name="Taylor H.L."/>
            <person name="Tomo T."/>
            <person name="Tsuchiya T."/>
            <person name="Wang Z.T."/>
            <person name="Raymond J."/>
            <person name="Mimuro M."/>
            <person name="Blankenship R.E."/>
            <person name="Touchman J.W."/>
        </authorList>
    </citation>
    <scope>NUCLEOTIDE SEQUENCE [LARGE SCALE GENOMIC DNA]</scope>
    <source>
        <strain evidence="2">MBIC 11017</strain>
    </source>
</reference>
<name>B0C896_ACAM1</name>